<comment type="caution">
    <text evidence="1">The sequence shown here is derived from an EMBL/GenBank/DDBJ whole genome shotgun (WGS) entry which is preliminary data.</text>
</comment>
<accession>A0A101HIX8</accession>
<dbReference type="Gene3D" id="3.40.91.80">
    <property type="match status" value="1"/>
</dbReference>
<dbReference type="PATRIC" id="fig|1641389.3.peg.225"/>
<dbReference type="InterPro" id="IPR038365">
    <property type="entry name" value="EcoRII_C_sf"/>
</dbReference>
<name>A0A101HIX8_9BACT</name>
<reference evidence="2" key="1">
    <citation type="journal article" date="2015" name="MBio">
        <title>Genome-Resolved Metagenomic Analysis Reveals Roles for Candidate Phyla and Other Microbial Community Members in Biogeochemical Transformations in Oil Reservoirs.</title>
        <authorList>
            <person name="Hu P."/>
            <person name="Tom L."/>
            <person name="Singh A."/>
            <person name="Thomas B.C."/>
            <person name="Baker B.J."/>
            <person name="Piceno Y.M."/>
            <person name="Andersen G.L."/>
            <person name="Banfield J.F."/>
        </authorList>
    </citation>
    <scope>NUCLEOTIDE SEQUENCE [LARGE SCALE GENOMIC DNA]</scope>
</reference>
<dbReference type="AlphaFoldDB" id="A0A101HIX8"/>
<protein>
    <submittedName>
        <fullName evidence="1">Uncharacterized protein</fullName>
    </submittedName>
</protein>
<proteinExistence type="predicted"/>
<sequence length="337" mass="38520">MEIRNLITDEVLDLNLKFYRFLKNLNSANGLSDIQRLELEQILAKINGGEFTSIMNLIYDFSSNLQEKKALTFEELLPLLEEMDDLEALNLSCKLIDLKPLLLEEAKLISQTKQTSLGKYHPLSIEYDRITVTIPYTTRVSGALIAMILFQKIEDGNTTFLSQIAKDYAEEIVESSKKLLNNGVSLEEMFLLMFTESVNQSIISLSGSNYEDRITEVLVEQGIPRESISKVHDDNDRSTEFDHIFTYQGKKIGIGAKRTLRERYKQFIKTSLMSELDIMIEITLGLDLTTEKAKSIRAHGVYLFVADEIYQQRKDLQEMDGIFSASDFNINAILKLK</sequence>
<evidence type="ECO:0000313" key="2">
    <source>
        <dbReference type="Proteomes" id="UP000053904"/>
    </source>
</evidence>
<dbReference type="EMBL" id="LGGO01000012">
    <property type="protein sequence ID" value="KUK77688.1"/>
    <property type="molecule type" value="Genomic_DNA"/>
</dbReference>
<dbReference type="Proteomes" id="UP000053904">
    <property type="component" value="Unassembled WGS sequence"/>
</dbReference>
<gene>
    <name evidence="1" type="ORF">XD93_0159</name>
</gene>
<evidence type="ECO:0000313" key="1">
    <source>
        <dbReference type="EMBL" id="KUK77688.1"/>
    </source>
</evidence>
<organism evidence="1 2">
    <name type="scientific">candidate division WS6 bacterium 34_10</name>
    <dbReference type="NCBI Taxonomy" id="1641389"/>
    <lineage>
        <taxon>Bacteria</taxon>
        <taxon>Candidatus Dojkabacteria</taxon>
    </lineage>
</organism>